<evidence type="ECO:0000256" key="2">
    <source>
        <dbReference type="ARBA" id="ARBA00005417"/>
    </source>
</evidence>
<evidence type="ECO:0000256" key="4">
    <source>
        <dbReference type="ARBA" id="ARBA00022741"/>
    </source>
</evidence>
<gene>
    <name evidence="7" type="ORF">EV665_12462</name>
</gene>
<dbReference type="GO" id="GO:0016887">
    <property type="term" value="F:ATP hydrolysis activity"/>
    <property type="evidence" value="ECO:0007669"/>
    <property type="project" value="InterPro"/>
</dbReference>
<evidence type="ECO:0000256" key="3">
    <source>
        <dbReference type="ARBA" id="ARBA00022448"/>
    </source>
</evidence>
<dbReference type="InterPro" id="IPR050319">
    <property type="entry name" value="ABC_transp_ATP-bind"/>
</dbReference>
<evidence type="ECO:0000256" key="5">
    <source>
        <dbReference type="ARBA" id="ARBA00022840"/>
    </source>
</evidence>
<dbReference type="PROSITE" id="PS00211">
    <property type="entry name" value="ABC_TRANSPORTER_1"/>
    <property type="match status" value="2"/>
</dbReference>
<dbReference type="GO" id="GO:0005886">
    <property type="term" value="C:plasma membrane"/>
    <property type="evidence" value="ECO:0007669"/>
    <property type="project" value="UniProtKB-SubCell"/>
</dbReference>
<keyword evidence="3" id="KW-0813">Transport</keyword>
<dbReference type="PANTHER" id="PTHR43776">
    <property type="entry name" value="TRANSPORT ATP-BINDING PROTEIN"/>
    <property type="match status" value="1"/>
</dbReference>
<comment type="caution">
    <text evidence="7">The sequence shown here is derived from an EMBL/GenBank/DDBJ whole genome shotgun (WGS) entry which is preliminary data.</text>
</comment>
<sequence>MTRNDQHLVEIRNLSVEFHTQEGTVQAVRNVSWHIDRGETLAILGESGSGKSVSSSALMGLIDIPPGRITSGEVLYRGEDLLKASYERQRALNGSKIAMIFQDTLAALNPVYPVGWQVAETFRAHGVDRQKANARALDLLERVELPNARARFNDYPHQFSGGQRQRIMIAMAIALDPDLLIADEPTTALDVSVQTRILRLLKELQRERGMGLLMITHDLGIVEGLADRVAVMNGGEIVETGPVNQVFNAPRHAYTRNLLNAVPGKHSFPASAPEGVRAEPLIAVKDLSKGYPSASRSPAIMALDKVSFTLARGETLGVVGESGSGKSTLARTLLGLERASGGTASYRDCDMLRPTEADRTILQRQIQMVFQDPTASLNPRMTVEEIISEPWAIHRDVLPKKEWKGRVGALLEQVGLTKEHAQRYPHQFSGGQRQRIAIARALALRPDVIICDEAVSSLDVSVQAQIIALLKNLKDEHGLSYIFIAHDLPVVRSFADRVLVMRKGQIVEQGRTDSLFTDPQHPYTRELLQSDPVLGSHVAA</sequence>
<dbReference type="Gene3D" id="3.40.50.300">
    <property type="entry name" value="P-loop containing nucleotide triphosphate hydrolases"/>
    <property type="match status" value="2"/>
</dbReference>
<dbReference type="CDD" id="cd03257">
    <property type="entry name" value="ABC_NikE_OppD_transporters"/>
    <property type="match status" value="2"/>
</dbReference>
<dbReference type="Pfam" id="PF00005">
    <property type="entry name" value="ABC_tran"/>
    <property type="match status" value="2"/>
</dbReference>
<dbReference type="InterPro" id="IPR027417">
    <property type="entry name" value="P-loop_NTPase"/>
</dbReference>
<dbReference type="FunFam" id="3.40.50.300:FF:000016">
    <property type="entry name" value="Oligopeptide ABC transporter ATP-binding component"/>
    <property type="match status" value="2"/>
</dbReference>
<comment type="similarity">
    <text evidence="2">Belongs to the ABC transporter superfamily.</text>
</comment>
<evidence type="ECO:0000313" key="8">
    <source>
        <dbReference type="Proteomes" id="UP000295351"/>
    </source>
</evidence>
<keyword evidence="4" id="KW-0547">Nucleotide-binding</keyword>
<feature type="domain" description="ABC transporter" evidence="6">
    <location>
        <begin position="282"/>
        <end position="528"/>
    </location>
</feature>
<dbReference type="GO" id="GO:0015833">
    <property type="term" value="P:peptide transport"/>
    <property type="evidence" value="ECO:0007669"/>
    <property type="project" value="InterPro"/>
</dbReference>
<dbReference type="InterPro" id="IPR003593">
    <property type="entry name" value="AAA+_ATPase"/>
</dbReference>
<evidence type="ECO:0000259" key="6">
    <source>
        <dbReference type="PROSITE" id="PS50893"/>
    </source>
</evidence>
<comment type="subcellular location">
    <subcellularLocation>
        <location evidence="1">Cell inner membrane</location>
        <topology evidence="1">Peripheral membrane protein</topology>
    </subcellularLocation>
</comment>
<protein>
    <submittedName>
        <fullName evidence="7">Peptide/nickel transport system ATP-binding protein</fullName>
    </submittedName>
</protein>
<proteinExistence type="inferred from homology"/>
<accession>A0A4R2C8V9</accession>
<dbReference type="SMART" id="SM00382">
    <property type="entry name" value="AAA"/>
    <property type="match status" value="2"/>
</dbReference>
<reference evidence="7 8" key="1">
    <citation type="submission" date="2019-03" db="EMBL/GenBank/DDBJ databases">
        <title>Genomic Encyclopedia of Type Strains, Phase IV (KMG-IV): sequencing the most valuable type-strain genomes for metagenomic binning, comparative biology and taxonomic classification.</title>
        <authorList>
            <person name="Goeker M."/>
        </authorList>
    </citation>
    <scope>NUCLEOTIDE SEQUENCE [LARGE SCALE GENOMIC DNA]</scope>
    <source>
        <strain evidence="7 8">DSM 18401</strain>
    </source>
</reference>
<dbReference type="SUPFAM" id="SSF52540">
    <property type="entry name" value="P-loop containing nucleoside triphosphate hydrolases"/>
    <property type="match status" value="2"/>
</dbReference>
<dbReference type="InterPro" id="IPR003439">
    <property type="entry name" value="ABC_transporter-like_ATP-bd"/>
</dbReference>
<evidence type="ECO:0000256" key="1">
    <source>
        <dbReference type="ARBA" id="ARBA00004417"/>
    </source>
</evidence>
<name>A0A4R2C8V9_SHIGR</name>
<dbReference type="InterPro" id="IPR013563">
    <property type="entry name" value="Oligopep_ABC_C"/>
</dbReference>
<dbReference type="InterPro" id="IPR017871">
    <property type="entry name" value="ABC_transporter-like_CS"/>
</dbReference>
<dbReference type="RefSeq" id="WP_133036342.1">
    <property type="nucleotide sequence ID" value="NZ_BAABEI010000004.1"/>
</dbReference>
<dbReference type="NCBIfam" id="NF008453">
    <property type="entry name" value="PRK11308.1"/>
    <property type="match status" value="2"/>
</dbReference>
<evidence type="ECO:0000313" key="7">
    <source>
        <dbReference type="EMBL" id="TCN36801.1"/>
    </source>
</evidence>
<dbReference type="PROSITE" id="PS50893">
    <property type="entry name" value="ABC_TRANSPORTER_2"/>
    <property type="match status" value="2"/>
</dbReference>
<dbReference type="GO" id="GO:0005524">
    <property type="term" value="F:ATP binding"/>
    <property type="evidence" value="ECO:0007669"/>
    <property type="project" value="UniProtKB-KW"/>
</dbReference>
<dbReference type="Proteomes" id="UP000295351">
    <property type="component" value="Unassembled WGS sequence"/>
</dbReference>
<feature type="domain" description="ABC transporter" evidence="6">
    <location>
        <begin position="11"/>
        <end position="259"/>
    </location>
</feature>
<organism evidence="7 8">
    <name type="scientific">Shinella granuli</name>
    <dbReference type="NCBI Taxonomy" id="323621"/>
    <lineage>
        <taxon>Bacteria</taxon>
        <taxon>Pseudomonadati</taxon>
        <taxon>Pseudomonadota</taxon>
        <taxon>Alphaproteobacteria</taxon>
        <taxon>Hyphomicrobiales</taxon>
        <taxon>Rhizobiaceae</taxon>
        <taxon>Shinella</taxon>
    </lineage>
</organism>
<dbReference type="PANTHER" id="PTHR43776:SF7">
    <property type="entry name" value="D,D-DIPEPTIDE TRANSPORT ATP-BINDING PROTEIN DDPF-RELATED"/>
    <property type="match status" value="1"/>
</dbReference>
<dbReference type="AlphaFoldDB" id="A0A4R2C8V9"/>
<keyword evidence="8" id="KW-1185">Reference proteome</keyword>
<keyword evidence="5 7" id="KW-0067">ATP-binding</keyword>
<dbReference type="Pfam" id="PF08352">
    <property type="entry name" value="oligo_HPY"/>
    <property type="match status" value="2"/>
</dbReference>
<dbReference type="EMBL" id="SLVX01000024">
    <property type="protein sequence ID" value="TCN36801.1"/>
    <property type="molecule type" value="Genomic_DNA"/>
</dbReference>
<dbReference type="NCBIfam" id="NF007739">
    <property type="entry name" value="PRK10419.1"/>
    <property type="match status" value="2"/>
</dbReference>
<dbReference type="NCBIfam" id="NF010167">
    <property type="entry name" value="PRK13648.1"/>
    <property type="match status" value="2"/>
</dbReference>
<dbReference type="GO" id="GO:0055085">
    <property type="term" value="P:transmembrane transport"/>
    <property type="evidence" value="ECO:0007669"/>
    <property type="project" value="UniProtKB-ARBA"/>
</dbReference>